<evidence type="ECO:0000313" key="5">
    <source>
        <dbReference type="Proteomes" id="UP001519887"/>
    </source>
</evidence>
<evidence type="ECO:0000256" key="2">
    <source>
        <dbReference type="ARBA" id="ARBA00022630"/>
    </source>
</evidence>
<reference evidence="4 5" key="1">
    <citation type="submission" date="2021-07" db="EMBL/GenBank/DDBJ databases">
        <title>Paenibacillus radiodurans sp. nov., isolated from the southeastern edge of Tengger Desert.</title>
        <authorList>
            <person name="Zhang G."/>
        </authorList>
    </citation>
    <scope>NUCLEOTIDE SEQUENCE [LARGE SCALE GENOMIC DNA]</scope>
    <source>
        <strain evidence="4 5">CCM 7311</strain>
    </source>
</reference>
<evidence type="ECO:0000256" key="1">
    <source>
        <dbReference type="ARBA" id="ARBA00001974"/>
    </source>
</evidence>
<comment type="cofactor">
    <cofactor evidence="1">
        <name>FAD</name>
        <dbReference type="ChEBI" id="CHEBI:57692"/>
    </cofactor>
</comment>
<dbReference type="Pfam" id="PF13738">
    <property type="entry name" value="Pyr_redox_3"/>
    <property type="match status" value="1"/>
</dbReference>
<dbReference type="Proteomes" id="UP001519887">
    <property type="component" value="Unassembled WGS sequence"/>
</dbReference>
<dbReference type="PRINTS" id="PR00469">
    <property type="entry name" value="PNDRDTASEII"/>
</dbReference>
<dbReference type="InterPro" id="IPR050097">
    <property type="entry name" value="Ferredoxin-NADP_redctase_2"/>
</dbReference>
<gene>
    <name evidence="4" type="ORF">K0U00_15900</name>
</gene>
<dbReference type="InterPro" id="IPR023856">
    <property type="entry name" value="Bdr"/>
</dbReference>
<evidence type="ECO:0000313" key="4">
    <source>
        <dbReference type="EMBL" id="MBW7455510.1"/>
    </source>
</evidence>
<evidence type="ECO:0000256" key="3">
    <source>
        <dbReference type="ARBA" id="ARBA00023002"/>
    </source>
</evidence>
<keyword evidence="2" id="KW-0285">Flavoprotein</keyword>
<name>A0ABS7C3Y6_9BACL</name>
<accession>A0ABS7C3Y6</accession>
<dbReference type="PANTHER" id="PTHR48105">
    <property type="entry name" value="THIOREDOXIN REDUCTASE 1-RELATED-RELATED"/>
    <property type="match status" value="1"/>
</dbReference>
<organism evidence="4 5">
    <name type="scientific">Paenibacillus sepulcri</name>
    <dbReference type="NCBI Taxonomy" id="359917"/>
    <lineage>
        <taxon>Bacteria</taxon>
        <taxon>Bacillati</taxon>
        <taxon>Bacillota</taxon>
        <taxon>Bacilli</taxon>
        <taxon>Bacillales</taxon>
        <taxon>Paenibacillaceae</taxon>
        <taxon>Paenibacillus</taxon>
    </lineage>
</organism>
<keyword evidence="5" id="KW-1185">Reference proteome</keyword>
<dbReference type="NCBIfam" id="TIGR04018">
    <property type="entry name" value="Bthiol_YpdA"/>
    <property type="match status" value="1"/>
</dbReference>
<proteinExistence type="predicted"/>
<dbReference type="RefSeq" id="WP_210038799.1">
    <property type="nucleotide sequence ID" value="NZ_JBHLVU010000011.1"/>
</dbReference>
<keyword evidence="3" id="KW-0560">Oxidoreductase</keyword>
<protein>
    <submittedName>
        <fullName evidence="4">YpdA family putative bacillithiol disulfide reductase</fullName>
    </submittedName>
</protein>
<dbReference type="PRINTS" id="PR00368">
    <property type="entry name" value="FADPNR"/>
</dbReference>
<sequence length="325" mass="36328">MREAIIIGGGPCGLSVGMALQEQGIDYLILEKRAIVNTILSFPANMRFYSTSDRLEIGNVPFLSEEERPTRHEVMRYYRAVVTRQQMNILTFHHVIRVERSSDGFLVHTHNHLGKEEVFEARRIVIATGIYDHPRLLGVPGENLSKVMHYYTEGHSYSGRSVLVAGGKNSAVEAAIDLYRSGAQVSLVHRGATVYQGIKPTLLLDIRNLIEKGRIGFYPESAITRIEEEQVFVQSGNEQIKIQNDFVFSLIGYQPDLSMLNDLGIMLDHQTQIPLFDPDTYETNVADIFVAGVVTGGITNKVFIDDGRLHGPKIAEKIAADMGRK</sequence>
<dbReference type="InterPro" id="IPR036188">
    <property type="entry name" value="FAD/NAD-bd_sf"/>
</dbReference>
<dbReference type="Gene3D" id="3.50.50.60">
    <property type="entry name" value="FAD/NAD(P)-binding domain"/>
    <property type="match status" value="1"/>
</dbReference>
<comment type="caution">
    <text evidence="4">The sequence shown here is derived from an EMBL/GenBank/DDBJ whole genome shotgun (WGS) entry which is preliminary data.</text>
</comment>
<dbReference type="EMBL" id="JAHZIK010000377">
    <property type="protein sequence ID" value="MBW7455510.1"/>
    <property type="molecule type" value="Genomic_DNA"/>
</dbReference>
<dbReference type="SUPFAM" id="SSF51905">
    <property type="entry name" value="FAD/NAD(P)-binding domain"/>
    <property type="match status" value="1"/>
</dbReference>